<dbReference type="Gene3D" id="2.60.120.1440">
    <property type="match status" value="1"/>
</dbReference>
<dbReference type="EMBL" id="LRFG02000002">
    <property type="protein sequence ID" value="PCO05515.1"/>
    <property type="molecule type" value="Genomic_DNA"/>
</dbReference>
<organism evidence="4 5">
    <name type="scientific">Microbulbifer flavimaris</name>
    <dbReference type="NCBI Taxonomy" id="1781068"/>
    <lineage>
        <taxon>Bacteria</taxon>
        <taxon>Pseudomonadati</taxon>
        <taxon>Pseudomonadota</taxon>
        <taxon>Gammaproteobacteria</taxon>
        <taxon>Cellvibrionales</taxon>
        <taxon>Microbulbiferaceae</taxon>
        <taxon>Microbulbifer</taxon>
    </lineage>
</organism>
<keyword evidence="5" id="KW-1185">Reference proteome</keyword>
<evidence type="ECO:0000313" key="4">
    <source>
        <dbReference type="EMBL" id="PCO05515.1"/>
    </source>
</evidence>
<evidence type="ECO:0000256" key="1">
    <source>
        <dbReference type="SAM" id="MobiDB-lite"/>
    </source>
</evidence>
<dbReference type="PANTHER" id="PTHR30273">
    <property type="entry name" value="PERIPLASMIC SIGNAL SENSOR AND SIGMA FACTOR ACTIVATOR FECR-RELATED"/>
    <property type="match status" value="1"/>
</dbReference>
<sequence length="349" mass="38111">MNTASVQEVQSEERMDQACAWIARLRSDSVTAADRRDFAQWMQASDRNREAFDAMAELWGDLGALRHMPIDTLFPESRPSPAAVNRRKTSASAQTESPRWDLSRWLMGSGVVAACLVVTVWIGNQWLSGKGAEEQLYATAVGETRIVTLADGSRVQLNTNSELQVTYSREERHTELLRGEAFFDVTRQTSRPFTVAAGKAKIRVLGTEFNVERNKDNTRVSVTGGTVAVSEASTAPGLRPESVKLVKNQKVSVSGSGLGDVASTSADEALDWTRGVLVFEDTPLSEALEELNRYLSVPAEAAPSVAERRLSGTFEISDPDNTLKAITTALNLIADHSDPNLTLLSPDRN</sequence>
<comment type="caution">
    <text evidence="4">The sequence shown here is derived from an EMBL/GenBank/DDBJ whole genome shotgun (WGS) entry which is preliminary data.</text>
</comment>
<dbReference type="PIRSF" id="PIRSF018266">
    <property type="entry name" value="FecR"/>
    <property type="match status" value="1"/>
</dbReference>
<dbReference type="Pfam" id="PF04773">
    <property type="entry name" value="FecR"/>
    <property type="match status" value="1"/>
</dbReference>
<evidence type="ECO:0000259" key="3">
    <source>
        <dbReference type="Pfam" id="PF16220"/>
    </source>
</evidence>
<dbReference type="InterPro" id="IPR012373">
    <property type="entry name" value="Ferrdict_sens_TM"/>
</dbReference>
<dbReference type="InterPro" id="IPR006860">
    <property type="entry name" value="FecR"/>
</dbReference>
<evidence type="ECO:0000313" key="5">
    <source>
        <dbReference type="Proteomes" id="UP000218427"/>
    </source>
</evidence>
<dbReference type="Pfam" id="PF16220">
    <property type="entry name" value="DUF4880"/>
    <property type="match status" value="1"/>
</dbReference>
<gene>
    <name evidence="4" type="ORF">AWR36_005710</name>
</gene>
<dbReference type="PANTHER" id="PTHR30273:SF2">
    <property type="entry name" value="PROTEIN FECR"/>
    <property type="match status" value="1"/>
</dbReference>
<dbReference type="Gene3D" id="3.55.50.30">
    <property type="match status" value="1"/>
</dbReference>
<dbReference type="InterPro" id="IPR032623">
    <property type="entry name" value="FecR_N"/>
</dbReference>
<name>A0ABX4I0S3_9GAMM</name>
<proteinExistence type="predicted"/>
<feature type="domain" description="FecR N-terminal" evidence="3">
    <location>
        <begin position="16"/>
        <end position="58"/>
    </location>
</feature>
<protein>
    <submittedName>
        <fullName evidence="4">Iron acquisition-like protein</fullName>
    </submittedName>
</protein>
<reference evidence="4" key="1">
    <citation type="submission" date="2017-08" db="EMBL/GenBank/DDBJ databases">
        <title>Microbulbifer marisrubri sp. nov., a halophilic alphaproteobacterium isolated from marine sediment of the Yellow Sea, China.</title>
        <authorList>
            <person name="Zhang G."/>
            <person name="Xiong Q."/>
        </authorList>
    </citation>
    <scope>NUCLEOTIDE SEQUENCE [LARGE SCALE GENOMIC DNA]</scope>
    <source>
        <strain evidence="4">WRN-8</strain>
    </source>
</reference>
<feature type="domain" description="FecR protein" evidence="2">
    <location>
        <begin position="137"/>
        <end position="227"/>
    </location>
</feature>
<evidence type="ECO:0000259" key="2">
    <source>
        <dbReference type="Pfam" id="PF04773"/>
    </source>
</evidence>
<feature type="region of interest" description="Disordered" evidence="1">
    <location>
        <begin position="74"/>
        <end position="95"/>
    </location>
</feature>
<dbReference type="Proteomes" id="UP000218427">
    <property type="component" value="Unassembled WGS sequence"/>
</dbReference>
<accession>A0ABX4I0S3</accession>